<evidence type="ECO:0000313" key="17">
    <source>
        <dbReference type="EMBL" id="QOV19544.1"/>
    </source>
</evidence>
<proteinExistence type="predicted"/>
<accession>A0A7M2RHT0</accession>
<evidence type="ECO:0000256" key="12">
    <source>
        <dbReference type="ARBA" id="ARBA00023125"/>
    </source>
</evidence>
<keyword evidence="12" id="KW-0238">DNA-binding</keyword>
<keyword evidence="8 17" id="KW-0269">Exonuclease</keyword>
<dbReference type="InterPro" id="IPR038726">
    <property type="entry name" value="PDDEXK_AddAB-type"/>
</dbReference>
<dbReference type="Proteomes" id="UP000593601">
    <property type="component" value="Chromosome"/>
</dbReference>
<keyword evidence="6" id="KW-0378">Hydrolase</keyword>
<evidence type="ECO:0000256" key="11">
    <source>
        <dbReference type="ARBA" id="ARBA00023014"/>
    </source>
</evidence>
<evidence type="ECO:0000313" key="18">
    <source>
        <dbReference type="Proteomes" id="UP000593601"/>
    </source>
</evidence>
<dbReference type="PANTHER" id="PTHR30591">
    <property type="entry name" value="RECBCD ENZYME SUBUNIT RECC"/>
    <property type="match status" value="1"/>
</dbReference>
<keyword evidence="1" id="KW-0004">4Fe-4S</keyword>
<dbReference type="SUPFAM" id="SSF52540">
    <property type="entry name" value="P-loop containing nucleoside triphosphate hydrolases"/>
    <property type="match status" value="1"/>
</dbReference>
<dbReference type="GO" id="GO:0004386">
    <property type="term" value="F:helicase activity"/>
    <property type="evidence" value="ECO:0007669"/>
    <property type="project" value="UniProtKB-KW"/>
</dbReference>
<keyword evidence="7 17" id="KW-0347">Helicase</keyword>
<dbReference type="Gene3D" id="3.40.50.300">
    <property type="entry name" value="P-loop containing nucleotide triphosphate hydrolases"/>
    <property type="match status" value="4"/>
</dbReference>
<dbReference type="InterPro" id="IPR011604">
    <property type="entry name" value="PDDEXK-like_dom_sf"/>
</dbReference>
<dbReference type="GO" id="GO:0005524">
    <property type="term" value="F:ATP binding"/>
    <property type="evidence" value="ECO:0007669"/>
    <property type="project" value="UniProtKB-KW"/>
</dbReference>
<dbReference type="GO" id="GO:0003677">
    <property type="term" value="F:DNA binding"/>
    <property type="evidence" value="ECO:0007669"/>
    <property type="project" value="UniProtKB-KW"/>
</dbReference>
<dbReference type="GO" id="GO:0046872">
    <property type="term" value="F:metal ion binding"/>
    <property type="evidence" value="ECO:0007669"/>
    <property type="project" value="UniProtKB-KW"/>
</dbReference>
<keyword evidence="2" id="KW-0540">Nuclease</keyword>
<dbReference type="Gene3D" id="3.90.320.10">
    <property type="match status" value="1"/>
</dbReference>
<evidence type="ECO:0000259" key="16">
    <source>
        <dbReference type="Pfam" id="PF21445"/>
    </source>
</evidence>
<dbReference type="InterPro" id="IPR014140">
    <property type="entry name" value="DNA_helicase_suAddB"/>
</dbReference>
<evidence type="ECO:0000256" key="1">
    <source>
        <dbReference type="ARBA" id="ARBA00022485"/>
    </source>
</evidence>
<keyword evidence="18" id="KW-1185">Reference proteome</keyword>
<evidence type="ECO:0000256" key="7">
    <source>
        <dbReference type="ARBA" id="ARBA00022806"/>
    </source>
</evidence>
<evidence type="ECO:0000256" key="9">
    <source>
        <dbReference type="ARBA" id="ARBA00022840"/>
    </source>
</evidence>
<dbReference type="AlphaFoldDB" id="A0A7M2RHT0"/>
<keyword evidence="4" id="KW-0547">Nucleotide-binding</keyword>
<keyword evidence="5" id="KW-0227">DNA damage</keyword>
<keyword evidence="9" id="KW-0067">ATP-binding</keyword>
<keyword evidence="3" id="KW-0479">Metal-binding</keyword>
<feature type="domain" description="ATP-dependent helicase/deoxyribonuclease subunit B N-terminal" evidence="16">
    <location>
        <begin position="6"/>
        <end position="292"/>
    </location>
</feature>
<evidence type="ECO:0000259" key="15">
    <source>
        <dbReference type="Pfam" id="PF12705"/>
    </source>
</evidence>
<dbReference type="PANTHER" id="PTHR30591:SF1">
    <property type="entry name" value="RECBCD ENZYME SUBUNIT RECC"/>
    <property type="match status" value="1"/>
</dbReference>
<dbReference type="RefSeq" id="WP_193735864.1">
    <property type="nucleotide sequence ID" value="NZ_CP063304.1"/>
</dbReference>
<dbReference type="NCBIfam" id="TIGR02773">
    <property type="entry name" value="addB_Gpos"/>
    <property type="match status" value="1"/>
</dbReference>
<evidence type="ECO:0000256" key="6">
    <source>
        <dbReference type="ARBA" id="ARBA00022801"/>
    </source>
</evidence>
<dbReference type="InterPro" id="IPR027417">
    <property type="entry name" value="P-loop_NTPase"/>
</dbReference>
<reference evidence="17 18" key="1">
    <citation type="submission" date="2020-10" db="EMBL/GenBank/DDBJ databases">
        <title>Blautia liquoris sp.nov., isolated from the mud in a fermentation cellar used for the production of Chinese strong-flavoured liquor.</title>
        <authorList>
            <person name="Lu L."/>
        </authorList>
    </citation>
    <scope>NUCLEOTIDE SEQUENCE [LARGE SCALE GENOMIC DNA]</scope>
    <source>
        <strain evidence="17 18">LZLJ-3</strain>
    </source>
</reference>
<sequence>MSLQLLLGSSGVGKSHYGFQYIIDESIRHPDRKYLVVVPEQFTMQTQKELVSLHPNKGILNIDILSFPRLAYRILQEVGGAPHPVLEETGKTLVIQRIVQEQQKNLKFLGSNLKRTGAIAEMKSLVSELMQYQVDAACLEEWAGEAKDKPLLAAKLSDTGVIYKGFMGFMEGRYIAGEEVLDVLCRRIGESKLIRHSTVFLDGFTGFTPVQNQVVQEMLHLCDKVIVAAAIDEREDPFHYDGPHRLFSMTKKMIQKLTDMCREGHIEIEEPVYLRHNKYSRFSHAPALAALEKNIFRYQFSPYEKKQDEICIRVMDDPKAELLDVARTIHKIVREGDYRYKDFAIVTGDLKTYGNFAKQVFEKFDIPCFVDEKHSVLMNPFVEFLRSAVDLVVSNFSYESVFRYLRCGMSHLATSEIDEMENYCLALGIRGLKKYEETWVRVYKGMDKEKLLAVNESRIRFIEEVGEFAHGFKKRNLNVEERTRVLYGLICSCEIQQQLKEYEDVFHQSQDMEMEREYGQIYGVLMDLLDKLVEVLGDEKVSLAHYQEILEAGFLETSVGLIPPSTDQVLLGDIERTRLKDVKILFFVGINDGIIPKPVSKSGILSEPDREYLADQDVWLAPTGREEMYMQRFYLYLNLTKPSEKLFLSYSRSNSKGEALLPAYLIGMISKLYLDIEVEEVRSNGCGLWEMETADDAVKSLVEGLRSFREGEENSVWKELFSWYCRDEKRKNQIDHLVEAAFYENPEEVVSKAVAKALYGNILVNSATRLEQFAACAFSHFLKYGLELTERETYEFNAADMGSIMHEALEEFSKKLDEKGLHWKDLTDEFRESLIDESVEKLADSYGNTILHSTNRNSYMIIRVRRMLKRTVWALQQQIEQGMFEPGGFEVSFAMEDQLEAINFDISPDEKVKLRGRIDRMDLCETDDKVYVKIIDYKSGNTSLSLVELYYGLQIQLVVYMNAALELEQKKYPDKEVEPAGIFYYRIGDPYVAASGGESDEEVLQKVLKTLRLDGIARAEEEVVHLMDQNVGAGENSSIIPVGYTRNGSLNRYSHVAEKENFDTISHYTSKKIREIGREILEGYVQVSPYKLDNKEACTYCPYHGVCGFDERIDGFSFRKLKKEEQEEIIEKMKKDLSESGDDNYGSGMDKRTEESD</sequence>
<dbReference type="InterPro" id="IPR049035">
    <property type="entry name" value="ADDB_N"/>
</dbReference>
<evidence type="ECO:0000256" key="8">
    <source>
        <dbReference type="ARBA" id="ARBA00022839"/>
    </source>
</evidence>
<feature type="domain" description="PD-(D/E)XK endonuclease-like" evidence="15">
    <location>
        <begin position="766"/>
        <end position="1107"/>
    </location>
</feature>
<dbReference type="GO" id="GO:0000724">
    <property type="term" value="P:double-strand break repair via homologous recombination"/>
    <property type="evidence" value="ECO:0007669"/>
    <property type="project" value="InterPro"/>
</dbReference>
<evidence type="ECO:0000256" key="2">
    <source>
        <dbReference type="ARBA" id="ARBA00022722"/>
    </source>
</evidence>
<evidence type="ECO:0000256" key="3">
    <source>
        <dbReference type="ARBA" id="ARBA00022723"/>
    </source>
</evidence>
<dbReference type="GO" id="GO:0051539">
    <property type="term" value="F:4 iron, 4 sulfur cluster binding"/>
    <property type="evidence" value="ECO:0007669"/>
    <property type="project" value="UniProtKB-KW"/>
</dbReference>
<keyword evidence="11" id="KW-0411">Iron-sulfur</keyword>
<evidence type="ECO:0000256" key="5">
    <source>
        <dbReference type="ARBA" id="ARBA00022763"/>
    </source>
</evidence>
<dbReference type="Pfam" id="PF21445">
    <property type="entry name" value="ADDB_N"/>
    <property type="match status" value="1"/>
</dbReference>
<gene>
    <name evidence="17" type="primary">addB</name>
    <name evidence="17" type="ORF">INP51_00735</name>
</gene>
<dbReference type="EMBL" id="CP063304">
    <property type="protein sequence ID" value="QOV19544.1"/>
    <property type="molecule type" value="Genomic_DNA"/>
</dbReference>
<name>A0A7M2RHT0_9FIRM</name>
<organism evidence="17 18">
    <name type="scientific">Blautia liquoris</name>
    <dbReference type="NCBI Taxonomy" id="2779518"/>
    <lineage>
        <taxon>Bacteria</taxon>
        <taxon>Bacillati</taxon>
        <taxon>Bacillota</taxon>
        <taxon>Clostridia</taxon>
        <taxon>Lachnospirales</taxon>
        <taxon>Lachnospiraceae</taxon>
        <taxon>Blautia</taxon>
    </lineage>
</organism>
<evidence type="ECO:0000256" key="10">
    <source>
        <dbReference type="ARBA" id="ARBA00023004"/>
    </source>
</evidence>
<keyword evidence="13" id="KW-0234">DNA repair</keyword>
<evidence type="ECO:0000256" key="14">
    <source>
        <dbReference type="SAM" id="MobiDB-lite"/>
    </source>
</evidence>
<dbReference type="KEGG" id="bliq:INP51_00735"/>
<protein>
    <submittedName>
        <fullName evidence="17">Helicase-exonuclease AddAB subunit AddB</fullName>
    </submittedName>
</protein>
<evidence type="ECO:0000256" key="4">
    <source>
        <dbReference type="ARBA" id="ARBA00022741"/>
    </source>
</evidence>
<evidence type="ECO:0000256" key="13">
    <source>
        <dbReference type="ARBA" id="ARBA00023204"/>
    </source>
</evidence>
<keyword evidence="10" id="KW-0408">Iron</keyword>
<dbReference type="GO" id="GO:0004527">
    <property type="term" value="F:exonuclease activity"/>
    <property type="evidence" value="ECO:0007669"/>
    <property type="project" value="UniProtKB-KW"/>
</dbReference>
<dbReference type="Pfam" id="PF12705">
    <property type="entry name" value="PDDEXK_1"/>
    <property type="match status" value="1"/>
</dbReference>
<feature type="region of interest" description="Disordered" evidence="14">
    <location>
        <begin position="1132"/>
        <end position="1157"/>
    </location>
</feature>